<organism evidence="1 2">
    <name type="scientific">Eutypa lata (strain UCR-EL1)</name>
    <name type="common">Grapevine dieback disease fungus</name>
    <name type="synonym">Eutypa armeniacae</name>
    <dbReference type="NCBI Taxonomy" id="1287681"/>
    <lineage>
        <taxon>Eukaryota</taxon>
        <taxon>Fungi</taxon>
        <taxon>Dikarya</taxon>
        <taxon>Ascomycota</taxon>
        <taxon>Pezizomycotina</taxon>
        <taxon>Sordariomycetes</taxon>
        <taxon>Xylariomycetidae</taxon>
        <taxon>Xylariales</taxon>
        <taxon>Diatrypaceae</taxon>
        <taxon>Eutypa</taxon>
    </lineage>
</organism>
<dbReference type="Proteomes" id="UP000012174">
    <property type="component" value="Unassembled WGS sequence"/>
</dbReference>
<dbReference type="OrthoDB" id="5207784at2759"/>
<protein>
    <submittedName>
        <fullName evidence="1">Uncharacterized protein</fullName>
    </submittedName>
</protein>
<dbReference type="OMA" id="GRNCYRW"/>
<reference evidence="2" key="1">
    <citation type="journal article" date="2013" name="Genome Announc.">
        <title>Draft genome sequence of the grapevine dieback fungus Eutypa lata UCR-EL1.</title>
        <authorList>
            <person name="Blanco-Ulate B."/>
            <person name="Rolshausen P.E."/>
            <person name="Cantu D."/>
        </authorList>
    </citation>
    <scope>NUCLEOTIDE SEQUENCE [LARGE SCALE GENOMIC DNA]</scope>
    <source>
        <strain evidence="2">UCR-EL1</strain>
    </source>
</reference>
<dbReference type="EMBL" id="KB706241">
    <property type="protein sequence ID" value="EMR68427.1"/>
    <property type="molecule type" value="Genomic_DNA"/>
</dbReference>
<keyword evidence="2" id="KW-1185">Reference proteome</keyword>
<accession>M7SVW5</accession>
<dbReference type="eggNOG" id="ENOG502SNY8">
    <property type="taxonomic scope" value="Eukaryota"/>
</dbReference>
<proteinExistence type="predicted"/>
<name>M7SVW5_EUTLA</name>
<dbReference type="AlphaFoldDB" id="M7SVW5"/>
<evidence type="ECO:0000313" key="1">
    <source>
        <dbReference type="EMBL" id="EMR68427.1"/>
    </source>
</evidence>
<sequence length="259" mass="28477">MESDSKDMPPPYGSVAEGSFEDVLEPATLLFAGQSIMCETTAGIAPIYQVSWDVTAIPPRGTSAVFERVEHQPPEKAESKAPPEKQNVHLFYLAHPAGAQYRKDAPAYYITSASRATLGNISLETSKARFQKTEFKALLHAGNSASSDPLFAEKPRPLFDVRPKWLGGRFTWTDSYGREVAYEEEKGDQRRLVVTASMGRDMRDAMVATWCLRLWHDTAESRAAKKDAMERLTPPESVKGIGDMKLAKRVGVLAALGGA</sequence>
<gene>
    <name evidence="1" type="ORF">UCREL1_4568</name>
</gene>
<dbReference type="KEGG" id="ela:UCREL1_4568"/>
<dbReference type="HOGENOM" id="CLU_069188_0_0_1"/>
<evidence type="ECO:0000313" key="2">
    <source>
        <dbReference type="Proteomes" id="UP000012174"/>
    </source>
</evidence>